<dbReference type="Gene3D" id="2.40.420.20">
    <property type="match status" value="1"/>
</dbReference>
<dbReference type="Pfam" id="PF25973">
    <property type="entry name" value="BSH_CzcB"/>
    <property type="match status" value="1"/>
</dbReference>
<reference evidence="4 5" key="1">
    <citation type="journal article" date="2023" name="bioRxiv">
        <title>An intranuclear bacterial parasite of deep-sea mussels expresses apoptosis inhibitors acquired from its host.</title>
        <authorList>
            <person name="Gonzalez Porras M.A."/>
            <person name="Assie A."/>
            <person name="Tietjen M."/>
            <person name="Violette M."/>
            <person name="Kleiner M."/>
            <person name="Gruber-Vodicka H."/>
            <person name="Dubilier N."/>
            <person name="Leisch N."/>
        </authorList>
    </citation>
    <scope>NUCLEOTIDE SEQUENCE [LARGE SCALE GENOMIC DNA]</scope>
    <source>
        <strain evidence="4">IAP13</strain>
    </source>
</reference>
<dbReference type="Gene3D" id="1.10.287.470">
    <property type="entry name" value="Helix hairpin bin"/>
    <property type="match status" value="1"/>
</dbReference>
<evidence type="ECO:0000313" key="5">
    <source>
        <dbReference type="Proteomes" id="UP001178148"/>
    </source>
</evidence>
<dbReference type="GO" id="GO:0015562">
    <property type="term" value="F:efflux transmembrane transporter activity"/>
    <property type="evidence" value="ECO:0007669"/>
    <property type="project" value="TreeGrafter"/>
</dbReference>
<dbReference type="PROSITE" id="PS51257">
    <property type="entry name" value="PROKAR_LIPOPROTEIN"/>
    <property type="match status" value="1"/>
</dbReference>
<keyword evidence="5" id="KW-1185">Reference proteome</keyword>
<feature type="domain" description="CzcB-like barrel-sandwich hybrid" evidence="3">
    <location>
        <begin position="65"/>
        <end position="188"/>
    </location>
</feature>
<evidence type="ECO:0000259" key="2">
    <source>
        <dbReference type="Pfam" id="PF25967"/>
    </source>
</evidence>
<accession>A0AA90NUB6</accession>
<comment type="caution">
    <text evidence="4">The sequence shown here is derived from an EMBL/GenBank/DDBJ whole genome shotgun (WGS) entry which is preliminary data.</text>
</comment>
<evidence type="ECO:0000313" key="4">
    <source>
        <dbReference type="EMBL" id="MDP0588363.1"/>
    </source>
</evidence>
<dbReference type="SUPFAM" id="SSF111369">
    <property type="entry name" value="HlyD-like secretion proteins"/>
    <property type="match status" value="1"/>
</dbReference>
<sequence length="367" mass="40652">MVLVLSRKQWLLMTSVAVLLTAGCDEHSIEIARPAVRPVKLFQVQDSNKILLRHFPSKVRASKEAELSFRIPGSLNNLAVNQGDDVLKGQVLAHLDDRDVTNEFRDRQATYQLLKNEFYRAQSLLKKKVVSQADYDLAKAKLESAKAVLEMAKDKLEYSTLKAPFNGRIAQTAVKNYQQVQAQQVVLVLQGSDVIDLAIQIPESIIVHVNKMSIDRGYKPFAVFTGASEKSYPLVYKEHATRVTAGTQSYEVIFSLPVPEDLNVLPGMSATVVIDLGKIIKESQRGGYVLVPLSAITSADATNKMVVWCFYDQTYEVKPVEVQIGRITEAGVQIISGLHSGDQVVTAGISRLTDGMKVKPLRKERGL</sequence>
<dbReference type="Gene3D" id="2.40.30.170">
    <property type="match status" value="1"/>
</dbReference>
<dbReference type="InterPro" id="IPR058627">
    <property type="entry name" value="MdtA-like_C"/>
</dbReference>
<dbReference type="AlphaFoldDB" id="A0AA90NUB6"/>
<evidence type="ECO:0000259" key="3">
    <source>
        <dbReference type="Pfam" id="PF25973"/>
    </source>
</evidence>
<dbReference type="Pfam" id="PF25967">
    <property type="entry name" value="RND-MFP_C"/>
    <property type="match status" value="1"/>
</dbReference>
<dbReference type="PANTHER" id="PTHR30469:SF20">
    <property type="entry name" value="EFFLUX RND TRANSPORTER PERIPLASMIC ADAPTOR SUBUNIT"/>
    <property type="match status" value="1"/>
</dbReference>
<protein>
    <submittedName>
        <fullName evidence="4">Efflux RND transporter periplasmic adaptor subunit</fullName>
    </submittedName>
</protein>
<dbReference type="PANTHER" id="PTHR30469">
    <property type="entry name" value="MULTIDRUG RESISTANCE PROTEIN MDTA"/>
    <property type="match status" value="1"/>
</dbReference>
<dbReference type="Proteomes" id="UP001178148">
    <property type="component" value="Unassembled WGS sequence"/>
</dbReference>
<dbReference type="InterPro" id="IPR006143">
    <property type="entry name" value="RND_pump_MFP"/>
</dbReference>
<dbReference type="EMBL" id="JASXSV010000004">
    <property type="protein sequence ID" value="MDP0588363.1"/>
    <property type="molecule type" value="Genomic_DNA"/>
</dbReference>
<organism evidence="4 5">
    <name type="scientific">Candidatus Endonucleibacter bathymodioli</name>
    <dbReference type="NCBI Taxonomy" id="539814"/>
    <lineage>
        <taxon>Bacteria</taxon>
        <taxon>Pseudomonadati</taxon>
        <taxon>Pseudomonadota</taxon>
        <taxon>Gammaproteobacteria</taxon>
        <taxon>Oceanospirillales</taxon>
        <taxon>Endozoicomonadaceae</taxon>
        <taxon>Candidatus Endonucleibacter</taxon>
    </lineage>
</organism>
<dbReference type="GO" id="GO:1990281">
    <property type="term" value="C:efflux pump complex"/>
    <property type="evidence" value="ECO:0007669"/>
    <property type="project" value="TreeGrafter"/>
</dbReference>
<name>A0AA90NUB6_9GAMM</name>
<gene>
    <name evidence="4" type="ORF">QS748_03875</name>
</gene>
<feature type="domain" description="Multidrug resistance protein MdtA-like C-terminal permuted SH3" evidence="2">
    <location>
        <begin position="289"/>
        <end position="351"/>
    </location>
</feature>
<dbReference type="Gene3D" id="2.40.50.100">
    <property type="match status" value="1"/>
</dbReference>
<proteinExistence type="inferred from homology"/>
<dbReference type="InterPro" id="IPR058647">
    <property type="entry name" value="BSH_CzcB-like"/>
</dbReference>
<evidence type="ECO:0000256" key="1">
    <source>
        <dbReference type="ARBA" id="ARBA00009477"/>
    </source>
</evidence>
<comment type="similarity">
    <text evidence="1">Belongs to the membrane fusion protein (MFP) (TC 8.A.1) family.</text>
</comment>
<dbReference type="NCBIfam" id="TIGR01730">
    <property type="entry name" value="RND_mfp"/>
    <property type="match status" value="1"/>
</dbReference>